<evidence type="ECO:0000256" key="6">
    <source>
        <dbReference type="ARBA" id="ARBA00023239"/>
    </source>
</evidence>
<evidence type="ECO:0000256" key="3">
    <source>
        <dbReference type="ARBA" id="ARBA00022516"/>
    </source>
</evidence>
<proteinExistence type="inferred from homology"/>
<reference evidence="9 10" key="1">
    <citation type="submission" date="2018-06" db="EMBL/GenBank/DDBJ databases">
        <title>Extensive metabolic versatility and redundancy in microbially diverse, dynamic hydrothermal sediments.</title>
        <authorList>
            <person name="Dombrowski N."/>
            <person name="Teske A."/>
            <person name="Baker B.J."/>
        </authorList>
    </citation>
    <scope>NUCLEOTIDE SEQUENCE [LARGE SCALE GENOMIC DNA]</scope>
    <source>
        <strain evidence="9">B36_G15</strain>
    </source>
</reference>
<dbReference type="SUPFAM" id="SSF54637">
    <property type="entry name" value="Thioesterase/thiol ester dehydrase-isomerase"/>
    <property type="match status" value="1"/>
</dbReference>
<dbReference type="NCBIfam" id="TIGR01750">
    <property type="entry name" value="fabZ"/>
    <property type="match status" value="1"/>
</dbReference>
<evidence type="ECO:0000256" key="4">
    <source>
        <dbReference type="ARBA" id="ARBA00022556"/>
    </source>
</evidence>
<comment type="subcellular location">
    <subcellularLocation>
        <location evidence="1 8">Cytoplasm</location>
    </subcellularLocation>
</comment>
<sequence>MMDQEYIKSIIPHREPFLFLDRIVSIDNDRIVAIKEVRGDEDFFRGHFPDYPVMPGVLIVEALAQAGGVLLLKGKEDKVPLFLGIEKVRFKRQVRPGESLRLEVEVIKKKGDIVRLKGEAFVGDELACRAELLAGAFNR</sequence>
<dbReference type="AlphaFoldDB" id="A0A660SKY3"/>
<evidence type="ECO:0000256" key="2">
    <source>
        <dbReference type="ARBA" id="ARBA00022490"/>
    </source>
</evidence>
<dbReference type="GO" id="GO:0005737">
    <property type="term" value="C:cytoplasm"/>
    <property type="evidence" value="ECO:0007669"/>
    <property type="project" value="UniProtKB-SubCell"/>
</dbReference>
<keyword evidence="5 8" id="KW-0443">Lipid metabolism</keyword>
<dbReference type="Gene3D" id="3.10.129.10">
    <property type="entry name" value="Hotdog Thioesterase"/>
    <property type="match status" value="1"/>
</dbReference>
<dbReference type="GO" id="GO:0019171">
    <property type="term" value="F:(3R)-hydroxyacyl-[acyl-carrier-protein] dehydratase activity"/>
    <property type="evidence" value="ECO:0007669"/>
    <property type="project" value="UniProtKB-EC"/>
</dbReference>
<dbReference type="PANTHER" id="PTHR30272:SF1">
    <property type="entry name" value="3-HYDROXYACYL-[ACYL-CARRIER-PROTEIN] DEHYDRATASE"/>
    <property type="match status" value="1"/>
</dbReference>
<dbReference type="InterPro" id="IPR013114">
    <property type="entry name" value="FabA_FabZ"/>
</dbReference>
<dbReference type="FunFam" id="3.10.129.10:FF:000001">
    <property type="entry name" value="3-hydroxyacyl-[acyl-carrier-protein] dehydratase FabZ"/>
    <property type="match status" value="1"/>
</dbReference>
<comment type="caution">
    <text evidence="9">The sequence shown here is derived from an EMBL/GenBank/DDBJ whole genome shotgun (WGS) entry which is preliminary data.</text>
</comment>
<keyword evidence="3 8" id="KW-0444">Lipid biosynthesis</keyword>
<comment type="function">
    <text evidence="7 8">Involved in unsaturated fatty acids biosynthesis. Catalyzes the dehydration of short chain beta-hydroxyacyl-ACPs and long chain saturated and unsaturated beta-hydroxyacyl-ACPs.</text>
</comment>
<accession>A0A660SKY3</accession>
<dbReference type="EC" id="4.2.1.59" evidence="8"/>
<evidence type="ECO:0000313" key="9">
    <source>
        <dbReference type="EMBL" id="RKX71468.1"/>
    </source>
</evidence>
<evidence type="ECO:0000256" key="1">
    <source>
        <dbReference type="ARBA" id="ARBA00004496"/>
    </source>
</evidence>
<keyword evidence="4 8" id="KW-0441">Lipid A biosynthesis</keyword>
<protein>
    <recommendedName>
        <fullName evidence="8">3-hydroxyacyl-[acyl-carrier-protein] dehydratase FabZ</fullName>
        <ecNumber evidence="8">4.2.1.59</ecNumber>
    </recommendedName>
    <alternativeName>
        <fullName evidence="8">(3R)-hydroxymyristoyl-[acyl-carrier-protein] dehydratase</fullName>
        <shortName evidence="8">(3R)-hydroxymyristoyl-ACP dehydrase</shortName>
    </alternativeName>
    <alternativeName>
        <fullName evidence="8">Beta-hydroxyacyl-ACP dehydratase</fullName>
    </alternativeName>
</protein>
<evidence type="ECO:0000256" key="8">
    <source>
        <dbReference type="HAMAP-Rule" id="MF_00406"/>
    </source>
</evidence>
<organism evidence="9 10">
    <name type="scientific">candidate division WOR-3 bacterium</name>
    <dbReference type="NCBI Taxonomy" id="2052148"/>
    <lineage>
        <taxon>Bacteria</taxon>
        <taxon>Bacteria division WOR-3</taxon>
    </lineage>
</organism>
<dbReference type="CDD" id="cd01288">
    <property type="entry name" value="FabZ"/>
    <property type="match status" value="1"/>
</dbReference>
<dbReference type="Proteomes" id="UP000268469">
    <property type="component" value="Unassembled WGS sequence"/>
</dbReference>
<dbReference type="Pfam" id="PF07977">
    <property type="entry name" value="FabA"/>
    <property type="match status" value="1"/>
</dbReference>
<dbReference type="PANTHER" id="PTHR30272">
    <property type="entry name" value="3-HYDROXYACYL-[ACYL-CARRIER-PROTEIN] DEHYDRATASE"/>
    <property type="match status" value="1"/>
</dbReference>
<keyword evidence="6 8" id="KW-0456">Lyase</keyword>
<dbReference type="HAMAP" id="MF_00406">
    <property type="entry name" value="FabZ"/>
    <property type="match status" value="1"/>
</dbReference>
<feature type="active site" evidence="8">
    <location>
        <position position="47"/>
    </location>
</feature>
<dbReference type="NCBIfam" id="NF000582">
    <property type="entry name" value="PRK00006.1"/>
    <property type="match status" value="1"/>
</dbReference>
<evidence type="ECO:0000256" key="7">
    <source>
        <dbReference type="ARBA" id="ARBA00025049"/>
    </source>
</evidence>
<evidence type="ECO:0000313" key="10">
    <source>
        <dbReference type="Proteomes" id="UP000268469"/>
    </source>
</evidence>
<dbReference type="GO" id="GO:0006633">
    <property type="term" value="P:fatty acid biosynthetic process"/>
    <property type="evidence" value="ECO:0007669"/>
    <property type="project" value="UniProtKB-UniRule"/>
</dbReference>
<comment type="catalytic activity">
    <reaction evidence="8">
        <text>a (3R)-hydroxyacyl-[ACP] = a (2E)-enoyl-[ACP] + H2O</text>
        <dbReference type="Rhea" id="RHEA:13097"/>
        <dbReference type="Rhea" id="RHEA-COMP:9925"/>
        <dbReference type="Rhea" id="RHEA-COMP:9945"/>
        <dbReference type="ChEBI" id="CHEBI:15377"/>
        <dbReference type="ChEBI" id="CHEBI:78784"/>
        <dbReference type="ChEBI" id="CHEBI:78827"/>
        <dbReference type="EC" id="4.2.1.59"/>
    </reaction>
</comment>
<dbReference type="InterPro" id="IPR029069">
    <property type="entry name" value="HotDog_dom_sf"/>
</dbReference>
<dbReference type="GO" id="GO:0016020">
    <property type="term" value="C:membrane"/>
    <property type="evidence" value="ECO:0007669"/>
    <property type="project" value="GOC"/>
</dbReference>
<comment type="similarity">
    <text evidence="8">Belongs to the thioester dehydratase family. FabZ subfamily.</text>
</comment>
<dbReference type="InterPro" id="IPR010084">
    <property type="entry name" value="FabZ"/>
</dbReference>
<gene>
    <name evidence="8 9" type="primary">fabZ</name>
    <name evidence="9" type="ORF">DRP53_01440</name>
</gene>
<keyword evidence="2 8" id="KW-0963">Cytoplasm</keyword>
<name>A0A660SKY3_UNCW3</name>
<evidence type="ECO:0000256" key="5">
    <source>
        <dbReference type="ARBA" id="ARBA00023098"/>
    </source>
</evidence>
<dbReference type="GO" id="GO:0009245">
    <property type="term" value="P:lipid A biosynthetic process"/>
    <property type="evidence" value="ECO:0007669"/>
    <property type="project" value="UniProtKB-UniRule"/>
</dbReference>
<dbReference type="EMBL" id="QNBE01000008">
    <property type="protein sequence ID" value="RKX71468.1"/>
    <property type="molecule type" value="Genomic_DNA"/>
</dbReference>